<accession>A0A370GKE0</accession>
<evidence type="ECO:0000313" key="2">
    <source>
        <dbReference type="EMBL" id="RDI43696.1"/>
    </source>
</evidence>
<name>A0A370GKE0_9NOCA</name>
<keyword evidence="1" id="KW-0472">Membrane</keyword>
<evidence type="ECO:0000313" key="3">
    <source>
        <dbReference type="Proteomes" id="UP000255355"/>
    </source>
</evidence>
<dbReference type="EMBL" id="QQAZ01000019">
    <property type="protein sequence ID" value="RDI43696.1"/>
    <property type="molecule type" value="Genomic_DNA"/>
</dbReference>
<feature type="transmembrane region" description="Helical" evidence="1">
    <location>
        <begin position="392"/>
        <end position="416"/>
    </location>
</feature>
<gene>
    <name evidence="2" type="ORF">DFR68_11983</name>
</gene>
<reference evidence="2 3" key="1">
    <citation type="submission" date="2018-07" db="EMBL/GenBank/DDBJ databases">
        <title>Genomic Encyclopedia of Type Strains, Phase IV (KMG-IV): sequencing the most valuable type-strain genomes for metagenomic binning, comparative biology and taxonomic classification.</title>
        <authorList>
            <person name="Goeker M."/>
        </authorList>
    </citation>
    <scope>NUCLEOTIDE SEQUENCE [LARGE SCALE GENOMIC DNA]</scope>
    <source>
        <strain evidence="2 3">DSM 44952</strain>
    </source>
</reference>
<sequence>MGLRLPATVRNGAEWLRRFAATTPGAIVAIALAAVLLCLVTGLVSANELSGKTARRDAALQRSEPLADAAQRLYVALSAADASAATAFLSGGIESPQIRGQYQQALADAADALATATAGASDAQTREVAARIAADLPAYTGLVESARANNRQGFPVGSAYLREASGLMQNSLLPSAAKLTDQRHAALRADQRAITGLPWWSLTLLVLTIAGAVFVSRILLRRTNRRYNLGVVAGAGAAVLGLLWILIATVVSHGSVDTGSSGPTARSENLAQARILAQQARTDETLELITRGDTKETEEAFKAKTARLRDELTSVAAPNSPMQQQFSQWSAGHERQLEYYNAANYPAAVAQAIGTGPESSALRFAELDGSLRAGLDGSRVQLRQQIDSAGDAWIGAAVGILALMVIAAAGAVAGLWPRLKEFL</sequence>
<keyword evidence="1" id="KW-1133">Transmembrane helix</keyword>
<dbReference type="AlphaFoldDB" id="A0A370GKE0"/>
<protein>
    <recommendedName>
        <fullName evidence="4">Secreted protein</fullName>
    </recommendedName>
</protein>
<dbReference type="STRING" id="1210089.GCA_001613165_05943"/>
<organism evidence="2 3">
    <name type="scientific">Nocardia mexicana</name>
    <dbReference type="NCBI Taxonomy" id="279262"/>
    <lineage>
        <taxon>Bacteria</taxon>
        <taxon>Bacillati</taxon>
        <taxon>Actinomycetota</taxon>
        <taxon>Actinomycetes</taxon>
        <taxon>Mycobacteriales</taxon>
        <taxon>Nocardiaceae</taxon>
        <taxon>Nocardia</taxon>
    </lineage>
</organism>
<keyword evidence="3" id="KW-1185">Reference proteome</keyword>
<evidence type="ECO:0008006" key="4">
    <source>
        <dbReference type="Google" id="ProtNLM"/>
    </source>
</evidence>
<feature type="transmembrane region" description="Helical" evidence="1">
    <location>
        <begin position="197"/>
        <end position="220"/>
    </location>
</feature>
<proteinExistence type="predicted"/>
<dbReference type="Proteomes" id="UP000255355">
    <property type="component" value="Unassembled WGS sequence"/>
</dbReference>
<comment type="caution">
    <text evidence="2">The sequence shown here is derived from an EMBL/GenBank/DDBJ whole genome shotgun (WGS) entry which is preliminary data.</text>
</comment>
<evidence type="ECO:0000256" key="1">
    <source>
        <dbReference type="SAM" id="Phobius"/>
    </source>
</evidence>
<feature type="transmembrane region" description="Helical" evidence="1">
    <location>
        <begin position="227"/>
        <end position="251"/>
    </location>
</feature>
<dbReference type="RefSeq" id="WP_246011689.1">
    <property type="nucleotide sequence ID" value="NZ_QQAZ01000019.1"/>
</dbReference>
<keyword evidence="1" id="KW-0812">Transmembrane</keyword>